<name>A0ACC2VX43_9TREE</name>
<sequence length="855" mass="96104">MAFESAIVPKWGASTITFKNVYVSRRPQEDDEDDEDMQEGEGHPASSAILNAIQSKIGHHPDQPSQGQGAPPKRALSRPRETSAEKSDRLKRDNNYTMFDLNFEEIDVTFSLPRWLDGKGLVQDAIIKGVRGVIDRRHVWWDTSVPLKPEDFRHETRLGDFELESLDVEDFLVTVYQPGGQRPFNVSLFNASIGLFRKRWMFFDLMSADAIVGQYDNCLFSLHKPQKLGKSSQEEKDERIKRLARFRIDGLPIEHAQYATGFQGPMSWLTAGKVDAVLDIKFPRHPDEEVDINAILNQIGRNVAEIAKATGGMNGGEEGEASGITSADTTTAAVEAAQHAIASIKDETEDREVIPGQHLLARPALRPPDLSPRQQQQHQQHQERQQWQKQQQRQQRQGLSSELQGDDVKLRERQVKIDIDLRFRDIKAAVPMYTTDLSVSNNAFIRPIVAFMNANRTLIPIHCTVNAPLSDFDGSWTMYAALVYHVSSSAANQQRMRTVGVWGVQRGAEAVLNVVRAIVDPMHADASTPYWIRDYTSRNSNSTLSVQTQANGTELVMQKNETELVYAAPVPNRCWCDLNNGRLLRPVLSGYRYLDDAASLKKVRRDLKKWREARDKSKRALGSDDAPSESSWSNPFDTTRSSQLSDAAQNPSSHWWNYLSFPTRRDRRQTDPIQQASRTEAYDPQLPEYPTYDDPLMEWDGVGPVPDEASASATPAPTSHHQRPTTPLLSSAASTWWSSLLRSHYDLRVHGIGLVLDFGLTRTEADVRNEVLEILDWEDKRRGRVIAAEEEGDVGEEVSASAGTVYESESSGADQPLESHTSTHASASTDVGQSSWQRTKRWMADRRTGSPVEEL</sequence>
<keyword evidence="2" id="KW-1185">Reference proteome</keyword>
<accession>A0ACC2VX43</accession>
<organism evidence="1 2">
    <name type="scientific">Naganishia cerealis</name>
    <dbReference type="NCBI Taxonomy" id="610337"/>
    <lineage>
        <taxon>Eukaryota</taxon>
        <taxon>Fungi</taxon>
        <taxon>Dikarya</taxon>
        <taxon>Basidiomycota</taxon>
        <taxon>Agaricomycotina</taxon>
        <taxon>Tremellomycetes</taxon>
        <taxon>Filobasidiales</taxon>
        <taxon>Filobasidiaceae</taxon>
        <taxon>Naganishia</taxon>
    </lineage>
</organism>
<dbReference type="EMBL" id="JASBWR010000044">
    <property type="protein sequence ID" value="KAJ9103655.1"/>
    <property type="molecule type" value="Genomic_DNA"/>
</dbReference>
<dbReference type="Proteomes" id="UP001241377">
    <property type="component" value="Unassembled WGS sequence"/>
</dbReference>
<protein>
    <submittedName>
        <fullName evidence="1">Uncharacterized protein</fullName>
    </submittedName>
</protein>
<evidence type="ECO:0000313" key="1">
    <source>
        <dbReference type="EMBL" id="KAJ9103655.1"/>
    </source>
</evidence>
<reference evidence="1" key="1">
    <citation type="submission" date="2023-04" db="EMBL/GenBank/DDBJ databases">
        <title>Draft Genome sequencing of Naganishia species isolated from polar environments using Oxford Nanopore Technology.</title>
        <authorList>
            <person name="Leo P."/>
            <person name="Venkateswaran K."/>
        </authorList>
    </citation>
    <scope>NUCLEOTIDE SEQUENCE</scope>
    <source>
        <strain evidence="1">MNA-CCFEE 5261</strain>
    </source>
</reference>
<gene>
    <name evidence="1" type="ORF">QFC19_004230</name>
</gene>
<evidence type="ECO:0000313" key="2">
    <source>
        <dbReference type="Proteomes" id="UP001241377"/>
    </source>
</evidence>
<proteinExistence type="predicted"/>
<comment type="caution">
    <text evidence="1">The sequence shown here is derived from an EMBL/GenBank/DDBJ whole genome shotgun (WGS) entry which is preliminary data.</text>
</comment>